<proteinExistence type="predicted"/>
<evidence type="ECO:0000256" key="1">
    <source>
        <dbReference type="SAM" id="Phobius"/>
    </source>
</evidence>
<sequence>MHSKTKSALAAFLVMAVAFIALYLFDYTDNYVGDRFEGAIESRRPSAEETFSLDGLIGYYDWDSVCLVLPETEHAFKTRLGMEYKHKVSTDSTWSLVFLKGKHVETEIQIEQAFLGAPKDFEDPCMARWSAIFGVNIDENGHRYLFVTGH</sequence>
<dbReference type="Proteomes" id="UP001053296">
    <property type="component" value="Chromosome"/>
</dbReference>
<protein>
    <submittedName>
        <fullName evidence="2">Uncharacterized protein</fullName>
    </submittedName>
</protein>
<evidence type="ECO:0000313" key="2">
    <source>
        <dbReference type="EMBL" id="BCS88844.1"/>
    </source>
</evidence>
<organism evidence="2 3">
    <name type="scientific">Pseudodesulfovibrio sediminis</name>
    <dbReference type="NCBI Taxonomy" id="2810563"/>
    <lineage>
        <taxon>Bacteria</taxon>
        <taxon>Pseudomonadati</taxon>
        <taxon>Thermodesulfobacteriota</taxon>
        <taxon>Desulfovibrionia</taxon>
        <taxon>Desulfovibrionales</taxon>
        <taxon>Desulfovibrionaceae</taxon>
    </lineage>
</organism>
<keyword evidence="1" id="KW-0812">Transmembrane</keyword>
<dbReference type="RefSeq" id="WP_229590843.1">
    <property type="nucleotide sequence ID" value="NZ_AP024485.1"/>
</dbReference>
<evidence type="ECO:0000313" key="3">
    <source>
        <dbReference type="Proteomes" id="UP001053296"/>
    </source>
</evidence>
<feature type="transmembrane region" description="Helical" evidence="1">
    <location>
        <begin position="7"/>
        <end position="25"/>
    </location>
</feature>
<gene>
    <name evidence="2" type="ORF">PSDVSF_20860</name>
</gene>
<keyword evidence="1" id="KW-0472">Membrane</keyword>
<keyword evidence="3" id="KW-1185">Reference proteome</keyword>
<keyword evidence="1" id="KW-1133">Transmembrane helix</keyword>
<accession>A0ABM7P799</accession>
<name>A0ABM7P799_9BACT</name>
<dbReference type="EMBL" id="AP024485">
    <property type="protein sequence ID" value="BCS88844.1"/>
    <property type="molecule type" value="Genomic_DNA"/>
</dbReference>
<reference evidence="2" key="1">
    <citation type="journal article" date="2022" name="Arch. Microbiol.">
        <title>Pseudodesulfovibrio sediminis sp. nov., a mesophilic and neutrophilic sulfate-reducing bacterium isolated from sediment of a brackish lake.</title>
        <authorList>
            <person name="Takahashi A."/>
            <person name="Kojima H."/>
            <person name="Watanabe M."/>
            <person name="Fukui M."/>
        </authorList>
    </citation>
    <scope>NUCLEOTIDE SEQUENCE</scope>
    <source>
        <strain evidence="2">SF6</strain>
    </source>
</reference>